<evidence type="ECO:0000313" key="2">
    <source>
        <dbReference type="EMBL" id="SIP89269.1"/>
    </source>
</evidence>
<dbReference type="EMBL" id="FTLW01000001">
    <property type="protein sequence ID" value="SIP89269.1"/>
    <property type="molecule type" value="Genomic_DNA"/>
</dbReference>
<reference evidence="3" key="1">
    <citation type="submission" date="2017-01" db="EMBL/GenBank/DDBJ databases">
        <authorList>
            <person name="Varghese N."/>
            <person name="Submissions S."/>
        </authorList>
    </citation>
    <scope>NUCLEOTIDE SEQUENCE [LARGE SCALE GENOMIC DNA]</scope>
    <source>
        <strain evidence="3">UM1</strain>
    </source>
</reference>
<protein>
    <recommendedName>
        <fullName evidence="4">TonB family C-terminal domain-containing protein</fullName>
    </recommendedName>
</protein>
<dbReference type="SUPFAM" id="SSF74653">
    <property type="entry name" value="TolA/TonB C-terminal domain"/>
    <property type="match status" value="1"/>
</dbReference>
<evidence type="ECO:0008006" key="4">
    <source>
        <dbReference type="Google" id="ProtNLM"/>
    </source>
</evidence>
<evidence type="ECO:0000256" key="1">
    <source>
        <dbReference type="SAM" id="SignalP"/>
    </source>
</evidence>
<gene>
    <name evidence="2" type="ORF">SAMN05421546_0190</name>
</gene>
<feature type="signal peptide" evidence="1">
    <location>
        <begin position="1"/>
        <end position="21"/>
    </location>
</feature>
<accession>A0A1N6NB09</accession>
<keyword evidence="3" id="KW-1185">Reference proteome</keyword>
<dbReference type="Gene3D" id="3.30.1150.10">
    <property type="match status" value="1"/>
</dbReference>
<name>A0A1N6NB09_9GAMM</name>
<keyword evidence="1" id="KW-0732">Signal</keyword>
<evidence type="ECO:0000313" key="3">
    <source>
        <dbReference type="Proteomes" id="UP000241788"/>
    </source>
</evidence>
<dbReference type="AlphaFoldDB" id="A0A1N6NB09"/>
<dbReference type="STRING" id="1604334.SAMN05421546_0190"/>
<proteinExistence type="predicted"/>
<feature type="chain" id="PRO_5009937217" description="TonB family C-terminal domain-containing protein" evidence="1">
    <location>
        <begin position="22"/>
        <end position="174"/>
    </location>
</feature>
<sequence length="174" mass="17664">MLRARLFLAMVALSCGLPAWAQSTALSSDTDYSRAGARDLPVTCKPGDVQPFAGKTMAEVFGDAWPVTPTPVTSSTPVEVISSGRVVPPRGLEGQFGIAVIAVLVGADGAAIASEAICATSAPYSIAAKRALRTAAYKPATADGAAVTSVIAVPVVFRAGRGSGSRDQRDGDGD</sequence>
<dbReference type="Proteomes" id="UP000241788">
    <property type="component" value="Unassembled WGS sequence"/>
</dbReference>
<organism evidence="2 3">
    <name type="scientific">Solilutibacter tolerans</name>
    <dbReference type="NCBI Taxonomy" id="1604334"/>
    <lineage>
        <taxon>Bacteria</taxon>
        <taxon>Pseudomonadati</taxon>
        <taxon>Pseudomonadota</taxon>
        <taxon>Gammaproteobacteria</taxon>
        <taxon>Lysobacterales</taxon>
        <taxon>Lysobacteraceae</taxon>
        <taxon>Solilutibacter</taxon>
    </lineage>
</organism>